<dbReference type="Gene3D" id="3.40.50.150">
    <property type="entry name" value="Vaccinia Virus protein VP39"/>
    <property type="match status" value="1"/>
</dbReference>
<dbReference type="RefSeq" id="WP_189425776.1">
    <property type="nucleotide sequence ID" value="NZ_BMZE01000002.1"/>
</dbReference>
<proteinExistence type="predicted"/>
<dbReference type="InterPro" id="IPR029063">
    <property type="entry name" value="SAM-dependent_MTases_sf"/>
</dbReference>
<dbReference type="AlphaFoldDB" id="A0A918S7N2"/>
<gene>
    <name evidence="1" type="ORF">GCM10007989_22600</name>
</gene>
<dbReference type="Pfam" id="PF13578">
    <property type="entry name" value="Methyltransf_24"/>
    <property type="match status" value="1"/>
</dbReference>
<evidence type="ECO:0000313" key="1">
    <source>
        <dbReference type="EMBL" id="GHA26305.1"/>
    </source>
</evidence>
<dbReference type="Proteomes" id="UP000646579">
    <property type="component" value="Unassembled WGS sequence"/>
</dbReference>
<reference evidence="1" key="2">
    <citation type="submission" date="2020-09" db="EMBL/GenBank/DDBJ databases">
        <authorList>
            <person name="Sun Q."/>
            <person name="Kim S."/>
        </authorList>
    </citation>
    <scope>NUCLEOTIDE SEQUENCE</scope>
    <source>
        <strain evidence="1">KCTC 32437</strain>
    </source>
</reference>
<name>A0A918S7N2_9HYPH</name>
<dbReference type="SUPFAM" id="SSF53335">
    <property type="entry name" value="S-adenosyl-L-methionine-dependent methyltransferases"/>
    <property type="match status" value="1"/>
</dbReference>
<reference evidence="1" key="1">
    <citation type="journal article" date="2014" name="Int. J. Syst. Evol. Microbiol.">
        <title>Complete genome sequence of Corynebacterium casei LMG S-19264T (=DSM 44701T), isolated from a smear-ripened cheese.</title>
        <authorList>
            <consortium name="US DOE Joint Genome Institute (JGI-PGF)"/>
            <person name="Walter F."/>
            <person name="Albersmeier A."/>
            <person name="Kalinowski J."/>
            <person name="Ruckert C."/>
        </authorList>
    </citation>
    <scope>NUCLEOTIDE SEQUENCE</scope>
    <source>
        <strain evidence="1">KCTC 32437</strain>
    </source>
</reference>
<keyword evidence="2" id="KW-1185">Reference proteome</keyword>
<sequence length="320" mass="35830">MLKAIARRLPYISRLIAQRNALAAETRTLADVIAARDAEIGAIHSELSANRLIRTDYPYRPKPRPLPETSGGRELLRRFDAARPAIADVIEGILGHVEALRRIPLEADTGPCWRNNWFPAFDAATLYSLIANKRPRRYVEIGSGYSTRFAARAISDLGLDTEIIAIDPQPRADVEALCTELHLTGLEDFDPGFWQGVGPEDIVFLDSSHRAFQNSDVTVFFLEILPALPPGTLYGLHDICLPEDYPEQWLDRFYNEQYLLAAFLLGGGDDIVLPAHWASQQPDLHKKLAPLWSSEALLGAETHGGGFWMRRRRYDSDSNA</sequence>
<organism evidence="1 2">
    <name type="scientific">Devosia pacifica</name>
    <dbReference type="NCBI Taxonomy" id="1335967"/>
    <lineage>
        <taxon>Bacteria</taxon>
        <taxon>Pseudomonadati</taxon>
        <taxon>Pseudomonadota</taxon>
        <taxon>Alphaproteobacteria</taxon>
        <taxon>Hyphomicrobiales</taxon>
        <taxon>Devosiaceae</taxon>
        <taxon>Devosia</taxon>
    </lineage>
</organism>
<evidence type="ECO:0000313" key="2">
    <source>
        <dbReference type="Proteomes" id="UP000646579"/>
    </source>
</evidence>
<comment type="caution">
    <text evidence="1">The sequence shown here is derived from an EMBL/GenBank/DDBJ whole genome shotgun (WGS) entry which is preliminary data.</text>
</comment>
<evidence type="ECO:0008006" key="3">
    <source>
        <dbReference type="Google" id="ProtNLM"/>
    </source>
</evidence>
<protein>
    <recommendedName>
        <fullName evidence="3">Class I SAM-dependent methyltransferase</fullName>
    </recommendedName>
</protein>
<dbReference type="EMBL" id="BMZE01000002">
    <property type="protein sequence ID" value="GHA26305.1"/>
    <property type="molecule type" value="Genomic_DNA"/>
</dbReference>
<accession>A0A918S7N2</accession>